<name>C1N5R0_MICPC</name>
<feature type="region of interest" description="Disordered" evidence="1">
    <location>
        <begin position="39"/>
        <end position="112"/>
    </location>
</feature>
<dbReference type="GeneID" id="9688843"/>
<organism evidence="3">
    <name type="scientific">Micromonas pusilla (strain CCMP1545)</name>
    <name type="common">Picoplanktonic green alga</name>
    <dbReference type="NCBI Taxonomy" id="564608"/>
    <lineage>
        <taxon>Eukaryota</taxon>
        <taxon>Viridiplantae</taxon>
        <taxon>Chlorophyta</taxon>
        <taxon>Mamiellophyceae</taxon>
        <taxon>Mamiellales</taxon>
        <taxon>Mamiellaceae</taxon>
        <taxon>Micromonas</taxon>
    </lineage>
</organism>
<dbReference type="Proteomes" id="UP000001876">
    <property type="component" value="Unassembled WGS sequence"/>
</dbReference>
<evidence type="ECO:0000313" key="2">
    <source>
        <dbReference type="EMBL" id="EEH52540.1"/>
    </source>
</evidence>
<keyword evidence="3" id="KW-1185">Reference proteome</keyword>
<dbReference type="KEGG" id="mpp:MICPUCDRAFT_63751"/>
<dbReference type="EMBL" id="GG663748">
    <property type="protein sequence ID" value="EEH52540.1"/>
    <property type="molecule type" value="Genomic_DNA"/>
</dbReference>
<accession>C1N5R0</accession>
<reference evidence="2 3" key="1">
    <citation type="journal article" date="2009" name="Science">
        <title>Green evolution and dynamic adaptations revealed by genomes of the marine picoeukaryotes Micromonas.</title>
        <authorList>
            <person name="Worden A.Z."/>
            <person name="Lee J.H."/>
            <person name="Mock T."/>
            <person name="Rouze P."/>
            <person name="Simmons M.P."/>
            <person name="Aerts A.L."/>
            <person name="Allen A.E."/>
            <person name="Cuvelier M.L."/>
            <person name="Derelle E."/>
            <person name="Everett M.V."/>
            <person name="Foulon E."/>
            <person name="Grimwood J."/>
            <person name="Gundlach H."/>
            <person name="Henrissat B."/>
            <person name="Napoli C."/>
            <person name="McDonald S.M."/>
            <person name="Parker M.S."/>
            <person name="Rombauts S."/>
            <person name="Salamov A."/>
            <person name="Von Dassow P."/>
            <person name="Badger J.H."/>
            <person name="Coutinho P.M."/>
            <person name="Demir E."/>
            <person name="Dubchak I."/>
            <person name="Gentemann C."/>
            <person name="Eikrem W."/>
            <person name="Gready J.E."/>
            <person name="John U."/>
            <person name="Lanier W."/>
            <person name="Lindquist E.A."/>
            <person name="Lucas S."/>
            <person name="Mayer K.F."/>
            <person name="Moreau H."/>
            <person name="Not F."/>
            <person name="Otillar R."/>
            <person name="Panaud O."/>
            <person name="Pangilinan J."/>
            <person name="Paulsen I."/>
            <person name="Piegu B."/>
            <person name="Poliakov A."/>
            <person name="Robbens S."/>
            <person name="Schmutz J."/>
            <person name="Toulza E."/>
            <person name="Wyss T."/>
            <person name="Zelensky A."/>
            <person name="Zhou K."/>
            <person name="Armbrust E.V."/>
            <person name="Bhattacharya D."/>
            <person name="Goodenough U.W."/>
            <person name="Van de Peer Y."/>
            <person name="Grigoriev I.V."/>
        </authorList>
    </citation>
    <scope>NUCLEOTIDE SEQUENCE [LARGE SCALE GENOMIC DNA]</scope>
    <source>
        <strain evidence="2 3">CCMP1545</strain>
    </source>
</reference>
<evidence type="ECO:0000313" key="3">
    <source>
        <dbReference type="Proteomes" id="UP000001876"/>
    </source>
</evidence>
<proteinExistence type="predicted"/>
<evidence type="ECO:0000256" key="1">
    <source>
        <dbReference type="SAM" id="MobiDB-lite"/>
    </source>
</evidence>
<dbReference type="AlphaFoldDB" id="C1N5R0"/>
<sequence length="123" mass="12766">MLRDAVEGLARDLALDVAVVEGNAGRLVVTNERLLTWLDRGGQSAGTRGDDDDDGDDGGGSRRTAAAADSGIPPGPAALGRRARRWRPRARRPSGGGGGGGGERAKDVPGLDVALREWLRDNA</sequence>
<feature type="compositionally biased region" description="Low complexity" evidence="1">
    <location>
        <begin position="62"/>
        <end position="80"/>
    </location>
</feature>
<gene>
    <name evidence="2" type="ORF">MICPUCDRAFT_63751</name>
</gene>
<feature type="compositionally biased region" description="Basic and acidic residues" evidence="1">
    <location>
        <begin position="103"/>
        <end position="112"/>
    </location>
</feature>
<dbReference type="RefSeq" id="XP_003063404.1">
    <property type="nucleotide sequence ID" value="XM_003063358.1"/>
</dbReference>
<protein>
    <submittedName>
        <fullName evidence="2">Predicted protein</fullName>
    </submittedName>
</protein>
<feature type="compositionally biased region" description="Basic residues" evidence="1">
    <location>
        <begin position="81"/>
        <end position="92"/>
    </location>
</feature>